<sequence>MAEENRKRLYEDLFEEPNYLGAVNGEEELKFAEPTYMREWEEEAPKGSFFEKFDSIRRFVLENRGHFFIVFAGIYLAYAAIIFYLLYFNGGIAIDASIGENGDAVIVAVKNESSRMIKDIRIELLVGDEVENSKVLSALRSGREAILNFPLETAAGKDIIVSASAPFHLPVKRILEPGKTQRIKIRSTLKLSREKIFADQNLWITLELCNLGQSFDNMSIIFRYDEIFDSESAKVANIPLSENECRELPYVIHALGIGKGNIYFNISAYDYSDKIEKEIEVVK</sequence>
<protein>
    <submittedName>
        <fullName evidence="2">Uncharacterized protein</fullName>
    </submittedName>
</protein>
<name>A0A8T4KR05_9ARCH</name>
<dbReference type="AlphaFoldDB" id="A0A8T4KR05"/>
<accession>A0A8T4KR05</accession>
<reference evidence="2" key="1">
    <citation type="submission" date="2021-03" db="EMBL/GenBank/DDBJ databases">
        <authorList>
            <person name="Jaffe A."/>
        </authorList>
    </citation>
    <scope>NUCLEOTIDE SEQUENCE</scope>
    <source>
        <strain evidence="2">RIFCSPHIGHO2_01_FULL_AR10_44_11</strain>
    </source>
</reference>
<proteinExistence type="predicted"/>
<keyword evidence="1" id="KW-0812">Transmembrane</keyword>
<gene>
    <name evidence="2" type="ORF">J4415_02385</name>
</gene>
<evidence type="ECO:0000313" key="3">
    <source>
        <dbReference type="Proteomes" id="UP000677687"/>
    </source>
</evidence>
<keyword evidence="1" id="KW-1133">Transmembrane helix</keyword>
<comment type="caution">
    <text evidence="2">The sequence shown here is derived from an EMBL/GenBank/DDBJ whole genome shotgun (WGS) entry which is preliminary data.</text>
</comment>
<dbReference type="Proteomes" id="UP000677687">
    <property type="component" value="Unassembled WGS sequence"/>
</dbReference>
<keyword evidence="1" id="KW-0472">Membrane</keyword>
<reference evidence="2" key="2">
    <citation type="submission" date="2021-05" db="EMBL/GenBank/DDBJ databases">
        <title>Protein family content uncovers lineage relationships and bacterial pathway maintenance mechanisms in DPANN archaea.</title>
        <authorList>
            <person name="Castelle C.J."/>
            <person name="Meheust R."/>
            <person name="Jaffe A.L."/>
            <person name="Seitz K."/>
            <person name="Gong X."/>
            <person name="Baker B.J."/>
            <person name="Banfield J.F."/>
        </authorList>
    </citation>
    <scope>NUCLEOTIDE SEQUENCE</scope>
    <source>
        <strain evidence="2">RIFCSPHIGHO2_01_FULL_AR10_44_11</strain>
    </source>
</reference>
<evidence type="ECO:0000313" key="2">
    <source>
        <dbReference type="EMBL" id="MBS3057453.1"/>
    </source>
</evidence>
<feature type="transmembrane region" description="Helical" evidence="1">
    <location>
        <begin position="67"/>
        <end position="87"/>
    </location>
</feature>
<dbReference type="EMBL" id="JAGVWD010000036">
    <property type="protein sequence ID" value="MBS3057453.1"/>
    <property type="molecule type" value="Genomic_DNA"/>
</dbReference>
<evidence type="ECO:0000256" key="1">
    <source>
        <dbReference type="SAM" id="Phobius"/>
    </source>
</evidence>
<organism evidence="2 3">
    <name type="scientific">Candidatus Iainarchaeum sp</name>
    <dbReference type="NCBI Taxonomy" id="3101447"/>
    <lineage>
        <taxon>Archaea</taxon>
        <taxon>Candidatus Iainarchaeota</taxon>
        <taxon>Candidatus Iainarchaeia</taxon>
        <taxon>Candidatus Iainarchaeales</taxon>
        <taxon>Candidatus Iainarchaeaceae</taxon>
        <taxon>Candidatus Iainarchaeum</taxon>
    </lineage>
</organism>